<dbReference type="EC" id="1.16.3.1" evidence="4"/>
<keyword evidence="4" id="KW-0560">Oxidoreductase</keyword>
<dbReference type="InterPro" id="IPR008331">
    <property type="entry name" value="Ferritin_DPS_dom"/>
</dbReference>
<evidence type="ECO:0000313" key="4">
    <source>
        <dbReference type="EMBL" id="OIQ88180.1"/>
    </source>
</evidence>
<dbReference type="GO" id="GO:0020037">
    <property type="term" value="F:heme binding"/>
    <property type="evidence" value="ECO:0007669"/>
    <property type="project" value="TreeGrafter"/>
</dbReference>
<dbReference type="EMBL" id="MLJW01000384">
    <property type="protein sequence ID" value="OIQ88180.1"/>
    <property type="molecule type" value="Genomic_DNA"/>
</dbReference>
<dbReference type="Pfam" id="PF00210">
    <property type="entry name" value="Ferritin"/>
    <property type="match status" value="1"/>
</dbReference>
<dbReference type="GO" id="GO:0005829">
    <property type="term" value="C:cytosol"/>
    <property type="evidence" value="ECO:0007669"/>
    <property type="project" value="TreeGrafter"/>
</dbReference>
<dbReference type="CDD" id="cd00657">
    <property type="entry name" value="Ferritin_like"/>
    <property type="match status" value="1"/>
</dbReference>
<dbReference type="SUPFAM" id="SSF47240">
    <property type="entry name" value="Ferritin-like"/>
    <property type="match status" value="1"/>
</dbReference>
<dbReference type="InterPro" id="IPR009040">
    <property type="entry name" value="Ferritin-like_diiron"/>
</dbReference>
<dbReference type="Gene3D" id="1.20.1260.10">
    <property type="match status" value="1"/>
</dbReference>
<keyword evidence="2" id="KW-0408">Iron</keyword>
<dbReference type="InterPro" id="IPR009078">
    <property type="entry name" value="Ferritin-like_SF"/>
</dbReference>
<dbReference type="PIRSF" id="PIRSF018063">
    <property type="entry name" value="Ferrtn_UCP018063"/>
    <property type="match status" value="1"/>
</dbReference>
<dbReference type="PANTHER" id="PTHR30295:SF1">
    <property type="entry name" value="DNA PROTECTION DURING STARVATION PROTEIN"/>
    <property type="match status" value="1"/>
</dbReference>
<accession>A0A1J5R7Z2</accession>
<evidence type="ECO:0000256" key="2">
    <source>
        <dbReference type="ARBA" id="ARBA00023004"/>
    </source>
</evidence>
<dbReference type="InterPro" id="IPR014490">
    <property type="entry name" value="Dps-like"/>
</dbReference>
<gene>
    <name evidence="4" type="primary">bfr_3</name>
    <name evidence="4" type="ORF">GALL_299520</name>
</gene>
<dbReference type="PROSITE" id="PS50905">
    <property type="entry name" value="FERRITIN_LIKE"/>
    <property type="match status" value="1"/>
</dbReference>
<comment type="caution">
    <text evidence="4">The sequence shown here is derived from an EMBL/GenBank/DDBJ whole genome shotgun (WGS) entry which is preliminary data.</text>
</comment>
<dbReference type="AlphaFoldDB" id="A0A1J5R7Z2"/>
<dbReference type="InterPro" id="IPR012347">
    <property type="entry name" value="Ferritin-like"/>
</dbReference>
<feature type="domain" description="Ferritin-like diiron" evidence="3">
    <location>
        <begin position="40"/>
        <end position="188"/>
    </location>
</feature>
<sequence length="188" mass="20917">MKQTKNEISSGSAAVLSDIRTLRKRARQHVEEGAVTRGYAADLDVVIKLLNEALATELVCVLRYKRHYFMAKGIHSDSVKTEFLTHASEEMGHADRLAKRIVELGGEPDFSPDGLSARSHAEYVAGDTLNAMIKEDLIAERIAIESYREMIVYLSDNDPTTQRMLKEILASEEEHAEDLASLLQGIST</sequence>
<reference evidence="4" key="1">
    <citation type="submission" date="2016-10" db="EMBL/GenBank/DDBJ databases">
        <title>Sequence of Gallionella enrichment culture.</title>
        <authorList>
            <person name="Poehlein A."/>
            <person name="Muehling M."/>
            <person name="Daniel R."/>
        </authorList>
    </citation>
    <scope>NUCLEOTIDE SEQUENCE</scope>
</reference>
<dbReference type="GO" id="GO:0008199">
    <property type="term" value="F:ferric iron binding"/>
    <property type="evidence" value="ECO:0007669"/>
    <property type="project" value="InterPro"/>
</dbReference>
<dbReference type="GO" id="GO:0006879">
    <property type="term" value="P:intracellular iron ion homeostasis"/>
    <property type="evidence" value="ECO:0007669"/>
    <property type="project" value="UniProtKB-KW"/>
</dbReference>
<evidence type="ECO:0000256" key="1">
    <source>
        <dbReference type="ARBA" id="ARBA00022434"/>
    </source>
</evidence>
<dbReference type="GO" id="GO:0004322">
    <property type="term" value="F:ferroxidase activity"/>
    <property type="evidence" value="ECO:0007669"/>
    <property type="project" value="UniProtKB-EC"/>
</dbReference>
<evidence type="ECO:0000259" key="3">
    <source>
        <dbReference type="PROSITE" id="PS50905"/>
    </source>
</evidence>
<organism evidence="4">
    <name type="scientific">mine drainage metagenome</name>
    <dbReference type="NCBI Taxonomy" id="410659"/>
    <lineage>
        <taxon>unclassified sequences</taxon>
        <taxon>metagenomes</taxon>
        <taxon>ecological metagenomes</taxon>
    </lineage>
</organism>
<keyword evidence="1" id="KW-0409">Iron storage</keyword>
<dbReference type="PANTHER" id="PTHR30295">
    <property type="entry name" value="BACTERIOFERRITIN"/>
    <property type="match status" value="1"/>
</dbReference>
<name>A0A1J5R7Z2_9ZZZZ</name>
<proteinExistence type="predicted"/>
<protein>
    <submittedName>
        <fullName evidence="4">Bacterioferritin</fullName>
        <ecNumber evidence="4">1.16.3.1</ecNumber>
    </submittedName>
</protein>